<dbReference type="InterPro" id="IPR012337">
    <property type="entry name" value="RNaseH-like_sf"/>
</dbReference>
<sequence>MYYMFNGNDNLVKKLMASQNLETASNANTFNINKSNANTFSTSKNEHQEFSEQSELSQLSNNTKHKHVSSKKQGDIWSYINKGAALGMDITKLVINGVLLHRIELKYDQFEITTHFQKIESIPEARVESLNQAILKAWIMCNFSFETIENSFIIDLFQLAIPGYQLLLRDKLSALDGWTSPTHDSIYNFIITTPKCKEYLIKLKEYNTINHTGSFIASKIKKFIKNIGVEKFAAIVTDSAHAVNLLASNFAKLDSIKDIVIKCSLILNFFHNSHIAHRYYSEQLHIMKIKGGEIKSYCKTHWGTLFTTVDSIVKSKPVFDWILENHVSVISNAAVYDLLLDEDFYIKCHGLKKIALDKIYETAASLWSNLHYSKELCKQLLLEMRSWKRKVDPYNIFYNSTHEMPIKYIDENVDLENSHSNLNIANLVNLTLPEFLATGDAIFSLELVVTHQLRDT</sequence>
<reference evidence="1 2" key="1">
    <citation type="submission" date="2021-06" db="EMBL/GenBank/DDBJ databases">
        <authorList>
            <person name="Kallberg Y."/>
            <person name="Tangrot J."/>
            <person name="Rosling A."/>
        </authorList>
    </citation>
    <scope>NUCLEOTIDE SEQUENCE [LARGE SCALE GENOMIC DNA]</scope>
    <source>
        <strain evidence="1 2">120-4 pot B 10/14</strain>
    </source>
</reference>
<name>A0ABN7WSF7_GIGMA</name>
<dbReference type="SUPFAM" id="SSF53098">
    <property type="entry name" value="Ribonuclease H-like"/>
    <property type="match status" value="1"/>
</dbReference>
<evidence type="ECO:0000313" key="1">
    <source>
        <dbReference type="EMBL" id="CAG8839274.1"/>
    </source>
</evidence>
<feature type="non-terminal residue" evidence="1">
    <location>
        <position position="456"/>
    </location>
</feature>
<evidence type="ECO:0000313" key="2">
    <source>
        <dbReference type="Proteomes" id="UP000789901"/>
    </source>
</evidence>
<accession>A0ABN7WSF7</accession>
<dbReference type="Proteomes" id="UP000789901">
    <property type="component" value="Unassembled WGS sequence"/>
</dbReference>
<gene>
    <name evidence="1" type="ORF">GMARGA_LOCUS34377</name>
</gene>
<comment type="caution">
    <text evidence="1">The sequence shown here is derived from an EMBL/GenBank/DDBJ whole genome shotgun (WGS) entry which is preliminary data.</text>
</comment>
<keyword evidence="2" id="KW-1185">Reference proteome</keyword>
<dbReference type="EMBL" id="CAJVQB010060084">
    <property type="protein sequence ID" value="CAG8839274.1"/>
    <property type="molecule type" value="Genomic_DNA"/>
</dbReference>
<protein>
    <submittedName>
        <fullName evidence="1">21461_t:CDS:1</fullName>
    </submittedName>
</protein>
<organism evidence="1 2">
    <name type="scientific">Gigaspora margarita</name>
    <dbReference type="NCBI Taxonomy" id="4874"/>
    <lineage>
        <taxon>Eukaryota</taxon>
        <taxon>Fungi</taxon>
        <taxon>Fungi incertae sedis</taxon>
        <taxon>Mucoromycota</taxon>
        <taxon>Glomeromycotina</taxon>
        <taxon>Glomeromycetes</taxon>
        <taxon>Diversisporales</taxon>
        <taxon>Gigasporaceae</taxon>
        <taxon>Gigaspora</taxon>
    </lineage>
</organism>
<proteinExistence type="predicted"/>